<evidence type="ECO:0008006" key="2">
    <source>
        <dbReference type="Google" id="ProtNLM"/>
    </source>
</evidence>
<dbReference type="RefSeq" id="WP_002934560.1">
    <property type="nucleotide sequence ID" value="NZ_CAMRHJ010000008.1"/>
</dbReference>
<evidence type="ECO:0000313" key="1">
    <source>
        <dbReference type="EMBL" id="EAK8046671.1"/>
    </source>
</evidence>
<gene>
    <name evidence="1" type="ORF">E7R33_07020</name>
</gene>
<name>A0A5T1D0H9_CAMJU</name>
<organism evidence="1">
    <name type="scientific">Campylobacter jejuni</name>
    <dbReference type="NCBI Taxonomy" id="197"/>
    <lineage>
        <taxon>Bacteria</taxon>
        <taxon>Pseudomonadati</taxon>
        <taxon>Campylobacterota</taxon>
        <taxon>Epsilonproteobacteria</taxon>
        <taxon>Campylobacterales</taxon>
        <taxon>Campylobacteraceae</taxon>
        <taxon>Campylobacter</taxon>
    </lineage>
</organism>
<dbReference type="EMBL" id="AACJHT010000012">
    <property type="protein sequence ID" value="EAK8046671.1"/>
    <property type="molecule type" value="Genomic_DNA"/>
</dbReference>
<comment type="caution">
    <text evidence="1">The sequence shown here is derived from an EMBL/GenBank/DDBJ whole genome shotgun (WGS) entry which is preliminary data.</text>
</comment>
<dbReference type="AlphaFoldDB" id="A0A5T1D0H9"/>
<reference evidence="1" key="1">
    <citation type="submission" date="2019-04" db="EMBL/GenBank/DDBJ databases">
        <authorList>
            <person name="Ashton P.M."/>
            <person name="Dallman T."/>
            <person name="Nair S."/>
            <person name="De Pinna E."/>
            <person name="Peters T."/>
            <person name="Grant K."/>
        </authorList>
    </citation>
    <scope>NUCLEOTIDE SEQUENCE</scope>
    <source>
        <strain evidence="1">OXC2688</strain>
    </source>
</reference>
<sequence length="64" mass="7211">MKYSNVYVKLVGEDGNAFSILARVSKALKKAGASKEEISKFQKEAMSNDYNHLLNVVQYWVNAN</sequence>
<protein>
    <recommendedName>
        <fullName evidence="2">Cje0217</fullName>
    </recommendedName>
</protein>
<accession>A0A5T1D0H9</accession>
<proteinExistence type="predicted"/>